<dbReference type="OrthoDB" id="2507178at2759"/>
<dbReference type="InParanoid" id="A0A6P9EDR0"/>
<proteinExistence type="predicted"/>
<dbReference type="InterPro" id="IPR029466">
    <property type="entry name" value="NAM-associated_C"/>
</dbReference>
<dbReference type="GeneID" id="108980909"/>
<dbReference type="KEGG" id="jre:108980909"/>
<dbReference type="Pfam" id="PF14303">
    <property type="entry name" value="NAM-associated"/>
    <property type="match status" value="1"/>
</dbReference>
<accession>A0A6P9EDR0</accession>
<protein>
    <submittedName>
        <fullName evidence="4">Glutathione S-transferase T2-like</fullName>
    </submittedName>
</protein>
<feature type="domain" description="No apical meristem-associated C-terminal" evidence="2">
    <location>
        <begin position="185"/>
        <end position="332"/>
    </location>
</feature>
<dbReference type="PANTHER" id="PTHR45125">
    <property type="entry name" value="F21J9.4-RELATED"/>
    <property type="match status" value="1"/>
</dbReference>
<evidence type="ECO:0000256" key="1">
    <source>
        <dbReference type="SAM" id="MobiDB-lite"/>
    </source>
</evidence>
<reference evidence="4" key="1">
    <citation type="submission" date="2025-08" db="UniProtKB">
        <authorList>
            <consortium name="RefSeq"/>
        </authorList>
    </citation>
    <scope>IDENTIFICATION</scope>
    <source>
        <tissue evidence="4">Leaves</tissue>
    </source>
</reference>
<name>A0A6P9EDR0_JUGRE</name>
<evidence type="ECO:0000259" key="2">
    <source>
        <dbReference type="Pfam" id="PF14303"/>
    </source>
</evidence>
<dbReference type="RefSeq" id="XP_035546380.1">
    <property type="nucleotide sequence ID" value="XM_035690487.1"/>
</dbReference>
<dbReference type="Proteomes" id="UP000235220">
    <property type="component" value="Chromosome 5"/>
</dbReference>
<dbReference type="PANTHER" id="PTHR45125:SF3">
    <property type="entry name" value="NO-APICAL-MERISTEM-ASSOCIATED CARBOXY-TERMINAL DOMAIN PROTEIN"/>
    <property type="match status" value="1"/>
</dbReference>
<gene>
    <name evidence="4" type="primary">LOC108980909</name>
</gene>
<feature type="region of interest" description="Disordered" evidence="1">
    <location>
        <begin position="239"/>
        <end position="260"/>
    </location>
</feature>
<keyword evidence="3" id="KW-1185">Reference proteome</keyword>
<dbReference type="AlphaFoldDB" id="A0A6P9EDR0"/>
<organism evidence="3 4">
    <name type="scientific">Juglans regia</name>
    <name type="common">English walnut</name>
    <dbReference type="NCBI Taxonomy" id="51240"/>
    <lineage>
        <taxon>Eukaryota</taxon>
        <taxon>Viridiplantae</taxon>
        <taxon>Streptophyta</taxon>
        <taxon>Embryophyta</taxon>
        <taxon>Tracheophyta</taxon>
        <taxon>Spermatophyta</taxon>
        <taxon>Magnoliopsida</taxon>
        <taxon>eudicotyledons</taxon>
        <taxon>Gunneridae</taxon>
        <taxon>Pentapetalae</taxon>
        <taxon>rosids</taxon>
        <taxon>fabids</taxon>
        <taxon>Fagales</taxon>
        <taxon>Juglandaceae</taxon>
        <taxon>Juglans</taxon>
    </lineage>
</organism>
<evidence type="ECO:0000313" key="3">
    <source>
        <dbReference type="Proteomes" id="UP000235220"/>
    </source>
</evidence>
<evidence type="ECO:0000313" key="4">
    <source>
        <dbReference type="RefSeq" id="XP_035546380.1"/>
    </source>
</evidence>
<sequence length="343" mass="39789">MAAPLHDLSLSLSLTPTSDLMDSHLLDDPFFTTLLQSGGEGINNPPMASVLHDNVEADVEVTQPEGDVRVRTKLFQRGVSFTVEEDNLIVLGWLNISIDTIRETDQKSTQLWIRIHEYFNTYKKPNWPERSVGLLTTRWSTIQKATNKFCGCLAQVESIHPSGTNEQDKIEKAKLMYRSTQKGNYNLDHCWNLLRHQPKWQVHMDNLPTKRKKGCSTVTATNATDVEVCESMSINLERPLGKKAEKERETKRNRKESSPVDFDERFDARLSHMESDRKITMIERREAVSRADRDRTEIIELKKKMEMEIMSMNVDNMNAVQREYFKSLQMEIIEKRRNELNQM</sequence>